<reference evidence="2 3" key="1">
    <citation type="submission" date="2024-10" db="EMBL/GenBank/DDBJ databases">
        <title>The Natural Products Discovery Center: Release of the First 8490 Sequenced Strains for Exploring Actinobacteria Biosynthetic Diversity.</title>
        <authorList>
            <person name="Kalkreuter E."/>
            <person name="Kautsar S.A."/>
            <person name="Yang D."/>
            <person name="Bader C.D."/>
            <person name="Teijaro C.N."/>
            <person name="Fluegel L."/>
            <person name="Davis C.M."/>
            <person name="Simpson J.R."/>
            <person name="Lauterbach L."/>
            <person name="Steele A.D."/>
            <person name="Gui C."/>
            <person name="Meng S."/>
            <person name="Li G."/>
            <person name="Viehrig K."/>
            <person name="Ye F."/>
            <person name="Su P."/>
            <person name="Kiefer A.F."/>
            <person name="Nichols A."/>
            <person name="Cepeda A.J."/>
            <person name="Yan W."/>
            <person name="Fan B."/>
            <person name="Jiang Y."/>
            <person name="Adhikari A."/>
            <person name="Zheng C.-J."/>
            <person name="Schuster L."/>
            <person name="Cowan T.M."/>
            <person name="Smanski M.J."/>
            <person name="Chevrette M.G."/>
            <person name="De Carvalho L.P.S."/>
            <person name="Shen B."/>
        </authorList>
    </citation>
    <scope>NUCLEOTIDE SEQUENCE [LARGE SCALE GENOMIC DNA]</scope>
    <source>
        <strain evidence="2 3">NPDC050545</strain>
    </source>
</reference>
<evidence type="ECO:0000313" key="3">
    <source>
        <dbReference type="Proteomes" id="UP001612741"/>
    </source>
</evidence>
<dbReference type="RefSeq" id="WP_397090726.1">
    <property type="nucleotide sequence ID" value="NZ_JBITGY010000016.1"/>
</dbReference>
<organism evidence="2 3">
    <name type="scientific">Nonomuraea typhae</name>
    <dbReference type="NCBI Taxonomy" id="2603600"/>
    <lineage>
        <taxon>Bacteria</taxon>
        <taxon>Bacillati</taxon>
        <taxon>Actinomycetota</taxon>
        <taxon>Actinomycetes</taxon>
        <taxon>Streptosporangiales</taxon>
        <taxon>Streptosporangiaceae</taxon>
        <taxon>Nonomuraea</taxon>
    </lineage>
</organism>
<dbReference type="EMBL" id="JBITGY010000016">
    <property type="protein sequence ID" value="MFI6504819.1"/>
    <property type="molecule type" value="Genomic_DNA"/>
</dbReference>
<keyword evidence="3" id="KW-1185">Reference proteome</keyword>
<feature type="region of interest" description="Disordered" evidence="1">
    <location>
        <begin position="371"/>
        <end position="390"/>
    </location>
</feature>
<proteinExistence type="predicted"/>
<sequence length="535" mass="58476">MSAWEVLPDRVRAAFAAWRESHDAEIGLVRWLSGGLSGAPVGVVHWHEPGAEDLQLIVKFLPDGPDEARLTRRALTNSPDEFRRRHLVELFNDPLPLGEWWMLRQRIAGGDLSMMKPLADLPQGADLAGTCAVITEALLSGWNPRPARSEPRTVRQYVRDHLGAKLGPEGALTRWAAGQGLSPDDEWVWGDGFGWLPNPLTLTADRPSEEADQTLYVQRGRAHGDLNARNVILSPDRPDGFKLIDLGRFADDAPLARDLAHLLLALAAGWVKQFTPQSANRAALIRAIVDPAAADDPAVTGYAAVARAVHDTAQEWAAAQGWGDQWRRQALLSLAGCGLLFAGRREVGADRRWFFDLAAHATGAYLLLAAPTGRRPPPPPRSGGTPAGVPREQAAIERRLDNQLGYFQRMLGNRKSLAGITMHLLPEDETFIRLAPCRISLATPGSGVMVLSDRHTYLADVDTDYRPSKVIAIPHGDLGDIVVHHDRRLGIMDTADIALTAASGRFLARGLLRGQAEDMVRDLERLTGLRHHGPA</sequence>
<comment type="caution">
    <text evidence="2">The sequence shown here is derived from an EMBL/GenBank/DDBJ whole genome shotgun (WGS) entry which is preliminary data.</text>
</comment>
<evidence type="ECO:0008006" key="4">
    <source>
        <dbReference type="Google" id="ProtNLM"/>
    </source>
</evidence>
<evidence type="ECO:0000313" key="2">
    <source>
        <dbReference type="EMBL" id="MFI6504819.1"/>
    </source>
</evidence>
<gene>
    <name evidence="2" type="ORF">ACIBG2_46065</name>
</gene>
<name>A0ABW7Z9G8_9ACTN</name>
<accession>A0ABW7Z9G8</accession>
<dbReference type="Proteomes" id="UP001612741">
    <property type="component" value="Unassembled WGS sequence"/>
</dbReference>
<protein>
    <recommendedName>
        <fullName evidence="4">Aminoglycoside phosphotransferase domain-containing protein</fullName>
    </recommendedName>
</protein>
<evidence type="ECO:0000256" key="1">
    <source>
        <dbReference type="SAM" id="MobiDB-lite"/>
    </source>
</evidence>